<feature type="compositionally biased region" description="Basic and acidic residues" evidence="2">
    <location>
        <begin position="1"/>
        <end position="34"/>
    </location>
</feature>
<name>A0A6A5FXX9_CAERE</name>
<proteinExistence type="predicted"/>
<dbReference type="PANTHER" id="PTHR10194:SF148">
    <property type="entry name" value="GTPASE-ACTIVATING PROTEIN"/>
    <property type="match status" value="1"/>
</dbReference>
<evidence type="ECO:0000256" key="2">
    <source>
        <dbReference type="SAM" id="MobiDB-lite"/>
    </source>
</evidence>
<dbReference type="InterPro" id="IPR001849">
    <property type="entry name" value="PH_domain"/>
</dbReference>
<feature type="region of interest" description="Disordered" evidence="2">
    <location>
        <begin position="374"/>
        <end position="406"/>
    </location>
</feature>
<feature type="domain" description="PH" evidence="3">
    <location>
        <begin position="962"/>
        <end position="1058"/>
    </location>
</feature>
<dbReference type="CDD" id="cd05128">
    <property type="entry name" value="RasGAP_GAP1_like"/>
    <property type="match status" value="1"/>
</dbReference>
<feature type="compositionally biased region" description="Polar residues" evidence="2">
    <location>
        <begin position="392"/>
        <end position="406"/>
    </location>
</feature>
<dbReference type="KEGG" id="crq:GCK72_023985"/>
<dbReference type="CTD" id="9824395"/>
<dbReference type="InterPro" id="IPR011993">
    <property type="entry name" value="PH-like_dom_sf"/>
</dbReference>
<dbReference type="PROSITE" id="PS50018">
    <property type="entry name" value="RAS_GTPASE_ACTIV_2"/>
    <property type="match status" value="1"/>
</dbReference>
<dbReference type="EMBL" id="WUAV01000006">
    <property type="protein sequence ID" value="KAF1747520.1"/>
    <property type="molecule type" value="Genomic_DNA"/>
</dbReference>
<dbReference type="InterPro" id="IPR001936">
    <property type="entry name" value="RasGAP_dom"/>
</dbReference>
<organism evidence="5 6">
    <name type="scientific">Caenorhabditis remanei</name>
    <name type="common">Caenorhabditis vulgaris</name>
    <dbReference type="NCBI Taxonomy" id="31234"/>
    <lineage>
        <taxon>Eukaryota</taxon>
        <taxon>Metazoa</taxon>
        <taxon>Ecdysozoa</taxon>
        <taxon>Nematoda</taxon>
        <taxon>Chromadorea</taxon>
        <taxon>Rhabditida</taxon>
        <taxon>Rhabditina</taxon>
        <taxon>Rhabditomorpha</taxon>
        <taxon>Rhabditoidea</taxon>
        <taxon>Rhabditidae</taxon>
        <taxon>Peloderinae</taxon>
        <taxon>Caenorhabditis</taxon>
    </lineage>
</organism>
<comment type="caution">
    <text evidence="5">The sequence shown here is derived from an EMBL/GenBank/DDBJ whole genome shotgun (WGS) entry which is preliminary data.</text>
</comment>
<feature type="region of interest" description="Disordered" evidence="2">
    <location>
        <begin position="323"/>
        <end position="353"/>
    </location>
</feature>
<dbReference type="Pfam" id="PF00616">
    <property type="entry name" value="RasGAP"/>
    <property type="match status" value="1"/>
</dbReference>
<dbReference type="PROSITE" id="PS00509">
    <property type="entry name" value="RAS_GTPASE_ACTIV_1"/>
    <property type="match status" value="1"/>
</dbReference>
<dbReference type="Gene3D" id="1.10.506.10">
    <property type="entry name" value="GTPase Activation - p120gap, domain 1"/>
    <property type="match status" value="1"/>
</dbReference>
<dbReference type="SMART" id="SM00233">
    <property type="entry name" value="PH"/>
    <property type="match status" value="1"/>
</dbReference>
<dbReference type="RefSeq" id="XP_053579233.1">
    <property type="nucleotide sequence ID" value="XM_053735667.1"/>
</dbReference>
<feature type="compositionally biased region" description="Basic and acidic residues" evidence="2">
    <location>
        <begin position="239"/>
        <end position="256"/>
    </location>
</feature>
<gene>
    <name evidence="5" type="ORF">GCK72_023985</name>
</gene>
<feature type="region of interest" description="Disordered" evidence="2">
    <location>
        <begin position="215"/>
        <end position="258"/>
    </location>
</feature>
<evidence type="ECO:0000259" key="3">
    <source>
        <dbReference type="PROSITE" id="PS50003"/>
    </source>
</evidence>
<accession>A0A6A5FXX9</accession>
<evidence type="ECO:0000313" key="6">
    <source>
        <dbReference type="Proteomes" id="UP000483820"/>
    </source>
</evidence>
<dbReference type="InterPro" id="IPR008936">
    <property type="entry name" value="Rho_GTPase_activation_prot"/>
</dbReference>
<reference evidence="5 6" key="1">
    <citation type="submission" date="2019-12" db="EMBL/GenBank/DDBJ databases">
        <title>Chromosome-level assembly of the Caenorhabditis remanei genome.</title>
        <authorList>
            <person name="Teterina A.A."/>
            <person name="Willis J.H."/>
            <person name="Phillips P.C."/>
        </authorList>
    </citation>
    <scope>NUCLEOTIDE SEQUENCE [LARGE SCALE GENOMIC DNA]</scope>
    <source>
        <strain evidence="5 6">PX506</strain>
        <tissue evidence="5">Whole organism</tissue>
    </source>
</reference>
<dbReference type="InterPro" id="IPR039360">
    <property type="entry name" value="Ras_GTPase"/>
</dbReference>
<protein>
    <submittedName>
        <fullName evidence="5">Uncharacterized protein</fullName>
    </submittedName>
</protein>
<evidence type="ECO:0000259" key="4">
    <source>
        <dbReference type="PROSITE" id="PS50018"/>
    </source>
</evidence>
<dbReference type="SUPFAM" id="SSF48350">
    <property type="entry name" value="GTPase activation domain, GAP"/>
    <property type="match status" value="1"/>
</dbReference>
<feature type="compositionally biased region" description="Low complexity" evidence="2">
    <location>
        <begin position="335"/>
        <end position="346"/>
    </location>
</feature>
<dbReference type="GeneID" id="9824395"/>
<feature type="region of interest" description="Disordered" evidence="2">
    <location>
        <begin position="1"/>
        <end position="99"/>
    </location>
</feature>
<dbReference type="CDD" id="cd00821">
    <property type="entry name" value="PH"/>
    <property type="match status" value="1"/>
</dbReference>
<dbReference type="SMART" id="SM00323">
    <property type="entry name" value="RasGAP"/>
    <property type="match status" value="1"/>
</dbReference>
<dbReference type="PROSITE" id="PS50003">
    <property type="entry name" value="PH_DOMAIN"/>
    <property type="match status" value="1"/>
</dbReference>
<feature type="region of interest" description="Disordered" evidence="2">
    <location>
        <begin position="1157"/>
        <end position="1176"/>
    </location>
</feature>
<dbReference type="InterPro" id="IPR023152">
    <property type="entry name" value="RasGAP_CS"/>
</dbReference>
<dbReference type="SUPFAM" id="SSF50729">
    <property type="entry name" value="PH domain-like"/>
    <property type="match status" value="1"/>
</dbReference>
<sequence length="1176" mass="131925">MSRSNENNEKTDEVEKAIEELKNLKTFDDEKSREGTSGAVPQPVIEVNEIAPDEKQPNEPTPDVGLSASPGGSEKSKEEVNCLSVTQPTTSERKPSRNLEDIDRTLDELQHLADDAYMTAQLAQGNQAKLFDKLFETSSVYLKKCETVPEDLTQQQFSDEDGILEEIEEAVRDAEEKQYEPNHVSVVLDTECSSDDDVVNERYLGLGKVGQLRLDEGGESSRSTGGHRVRQRVSSNATLHDRRSIISGHERARSNDSRSTSLFSSSIASFRRPISHFSIDNSCFDITDPPTQRSLMCTPVEKMFVKNSRSAPEMRVHETKIHPFLPSRSPSNDATTTTSDVPSVSSELSMEQPPQPAVANLKLRLSEGLAETASPVASPIVKPKSRKEKKTNQQMLKGSASSPNMNSQNLVVNIMKPVDVEIEGDKPKLNTNRTFEVVTVNIANVEFVRKPKKSLYVMAKFDGKDVHRSSKLRNENLAHDFSVETTDSFSNLHLVFLEGSKAKVARPVGKVSIARKDLEVGAPLEQTLKLCAVSKYPDFCGQICIDIRRRTGSFSLRVVDYGGLKLKENQSLLLLVSIINNSSEVGKLSIDADEKRSKEWLEMPCAEGMLSLKLTLWQDLLKGINSVFHGQVRVDVDENWKSGPAKWFYLRAKTNEEGDSGEEGGDIGEVTLRTTYQIDHILRMQVYKPLLDLLFSAGDVQPLTASLVAVIEALPKVELGPVSRSLVELMAQTDRIRPVLSSLYVNSILKCQDENTLFRGQSLSGKMLFEILTTFGKMYLITTLKPVVDKIYKERKNCEVDPARVVVGASLEKNRNNLLVYFQMLFERVTTSSSDCPHLIKQLLYDLRNVVGTHSVRPGVQRLAVSSFVIMRFFAAAILNPKAFEIRKDQPDLRVSRTLLLLSKLLQRLSNCSVSEGPLSSKEIWLNGVFETVTSEQHKLLMATFLDNISLVGDRTEPPKCTVFKFGNLQQVDRSRLAWKKVLHYKKRYVQLTDSNLIWQKDVQCAPKGTILLSDIKSVTVDNKNIITIACETSQVEFEAPGGVEANDWLNAIERQRNRATHETAEEPGEHFFVDAERHVDKIHNLLYKYRDTMIEWRDQLQSNAELDEKTAPELLKASYVAEGERQMHKESLIATLCSTIDVTDAIQLAHEEYEKENKGQIKMEEAPAECSQKQT</sequence>
<feature type="compositionally biased region" description="Basic and acidic residues" evidence="2">
    <location>
        <begin position="1157"/>
        <end position="1166"/>
    </location>
</feature>
<dbReference type="Gene3D" id="2.30.29.30">
    <property type="entry name" value="Pleckstrin-homology domain (PH domain)/Phosphotyrosine-binding domain (PTB)"/>
    <property type="match status" value="1"/>
</dbReference>
<dbReference type="PANTHER" id="PTHR10194">
    <property type="entry name" value="RAS GTPASE-ACTIVATING PROTEINS"/>
    <property type="match status" value="1"/>
</dbReference>
<evidence type="ECO:0000256" key="1">
    <source>
        <dbReference type="ARBA" id="ARBA00022468"/>
    </source>
</evidence>
<dbReference type="AlphaFoldDB" id="A0A6A5FXX9"/>
<feature type="domain" description="Ras-GAP" evidence="4">
    <location>
        <begin position="718"/>
        <end position="911"/>
    </location>
</feature>
<dbReference type="GO" id="GO:0005096">
    <property type="term" value="F:GTPase activator activity"/>
    <property type="evidence" value="ECO:0007669"/>
    <property type="project" value="UniProtKB-KW"/>
</dbReference>
<dbReference type="Proteomes" id="UP000483820">
    <property type="component" value="Chromosome X"/>
</dbReference>
<evidence type="ECO:0000313" key="5">
    <source>
        <dbReference type="EMBL" id="KAF1747520.1"/>
    </source>
</evidence>
<dbReference type="Pfam" id="PF00169">
    <property type="entry name" value="PH"/>
    <property type="match status" value="1"/>
</dbReference>
<keyword evidence="1" id="KW-0343">GTPase activation</keyword>